<keyword evidence="3" id="KW-1185">Reference proteome</keyword>
<organism evidence="2 3">
    <name type="scientific">Rhizophagus irregularis (strain DAOM 197198w)</name>
    <name type="common">Glomus intraradices</name>
    <dbReference type="NCBI Taxonomy" id="1432141"/>
    <lineage>
        <taxon>Eukaryota</taxon>
        <taxon>Fungi</taxon>
        <taxon>Fungi incertae sedis</taxon>
        <taxon>Mucoromycota</taxon>
        <taxon>Glomeromycotina</taxon>
        <taxon>Glomeromycetes</taxon>
        <taxon>Glomerales</taxon>
        <taxon>Glomeraceae</taxon>
        <taxon>Rhizophagus</taxon>
    </lineage>
</organism>
<dbReference type="HOGENOM" id="CLU_000288_36_14_1"/>
<dbReference type="InterPro" id="IPR006597">
    <property type="entry name" value="Sel1-like"/>
</dbReference>
<evidence type="ECO:0000256" key="1">
    <source>
        <dbReference type="ARBA" id="ARBA00038101"/>
    </source>
</evidence>
<dbReference type="InterPro" id="IPR050767">
    <property type="entry name" value="Sel1_AlgK"/>
</dbReference>
<gene>
    <name evidence="2" type="ORF">RirG_120480</name>
</gene>
<dbReference type="STRING" id="1432141.A0A015KH41"/>
<protein>
    <submittedName>
        <fullName evidence="2">Skt5p</fullName>
    </submittedName>
</protein>
<comment type="similarity">
    <text evidence="1">Belongs to the sel-1 family.</text>
</comment>
<dbReference type="InterPro" id="IPR011990">
    <property type="entry name" value="TPR-like_helical_dom_sf"/>
</dbReference>
<reference evidence="2 3" key="1">
    <citation type="submission" date="2014-02" db="EMBL/GenBank/DDBJ databases">
        <title>Single nucleus genome sequencing reveals high similarity among nuclei of an endomycorrhizal fungus.</title>
        <authorList>
            <person name="Lin K."/>
            <person name="Geurts R."/>
            <person name="Zhang Z."/>
            <person name="Limpens E."/>
            <person name="Saunders D.G."/>
            <person name="Mu D."/>
            <person name="Pang E."/>
            <person name="Cao H."/>
            <person name="Cha H."/>
            <person name="Lin T."/>
            <person name="Zhou Q."/>
            <person name="Shang Y."/>
            <person name="Li Y."/>
            <person name="Ivanov S."/>
            <person name="Sharma T."/>
            <person name="Velzen R.V."/>
            <person name="Ruijter N.D."/>
            <person name="Aanen D.K."/>
            <person name="Win J."/>
            <person name="Kamoun S."/>
            <person name="Bisseling T."/>
            <person name="Huang S."/>
        </authorList>
    </citation>
    <scope>NUCLEOTIDE SEQUENCE [LARGE SCALE GENOMIC DNA]</scope>
    <source>
        <strain evidence="3">DAOM197198w</strain>
    </source>
</reference>
<proteinExistence type="inferred from homology"/>
<evidence type="ECO:0000313" key="3">
    <source>
        <dbReference type="Proteomes" id="UP000022910"/>
    </source>
</evidence>
<dbReference type="SMART" id="SM00671">
    <property type="entry name" value="SEL1"/>
    <property type="match status" value="6"/>
</dbReference>
<dbReference type="PANTHER" id="PTHR11102:SF160">
    <property type="entry name" value="ERAD-ASSOCIATED E3 UBIQUITIN-PROTEIN LIGASE COMPONENT HRD3"/>
    <property type="match status" value="1"/>
</dbReference>
<sequence length="327" mass="37876">MSNDKDNPVTNISIMNDKIFIKEFSKEFYQKIIDIKDINTFEITLKKWIKNLDKNIKSILELMKNHNKNELLFSSIIGFFYQYGIGCNIDKNKALKLYLLAVNNNEKSLNESFEHLQFSEEENDNEFDIIQNNNIIIGKYLLSLFYYKDIILSIKTLGYRYHYGQGVVQNYKKAFKWYLKSAKYGCAENQYSLGLCYKNGIGIDKDYDKAFKWYSMSANNGSALGQYGLGLCYHYGIGTVKDYSKAFDLFLKSANNGCAKGQYNLGYCYYNGIGISVNYKEAFKWYLKSAKLENAMAKNSLGECYFYGKGVQKNYEDAFTCMVFKIS</sequence>
<dbReference type="EMBL" id="JEMT01018338">
    <property type="protein sequence ID" value="EXX66779.1"/>
    <property type="molecule type" value="Genomic_DNA"/>
</dbReference>
<dbReference type="Pfam" id="PF08238">
    <property type="entry name" value="Sel1"/>
    <property type="match status" value="6"/>
</dbReference>
<name>A0A015KH41_RHIIW</name>
<evidence type="ECO:0000313" key="2">
    <source>
        <dbReference type="EMBL" id="EXX66779.1"/>
    </source>
</evidence>
<dbReference type="SUPFAM" id="SSF81901">
    <property type="entry name" value="HCP-like"/>
    <property type="match status" value="1"/>
</dbReference>
<dbReference type="PANTHER" id="PTHR11102">
    <property type="entry name" value="SEL-1-LIKE PROTEIN"/>
    <property type="match status" value="1"/>
</dbReference>
<dbReference type="Proteomes" id="UP000022910">
    <property type="component" value="Unassembled WGS sequence"/>
</dbReference>
<accession>A0A015KH41</accession>
<comment type="caution">
    <text evidence="2">The sequence shown here is derived from an EMBL/GenBank/DDBJ whole genome shotgun (WGS) entry which is preliminary data.</text>
</comment>
<dbReference type="OrthoDB" id="2384430at2759"/>
<dbReference type="AlphaFoldDB" id="A0A015KH41"/>
<dbReference type="Gene3D" id="1.25.40.10">
    <property type="entry name" value="Tetratricopeptide repeat domain"/>
    <property type="match status" value="1"/>
</dbReference>